<dbReference type="AlphaFoldDB" id="A0A0A8ZDV7"/>
<sequence>MPPTPRARSLHSIPMTWHQILPSARTRASAYTSFS</sequence>
<protein>
    <submittedName>
        <fullName evidence="1">Uncharacterized protein</fullName>
    </submittedName>
</protein>
<dbReference type="EMBL" id="GBRH01262032">
    <property type="protein sequence ID" value="JAD35863.1"/>
    <property type="molecule type" value="Transcribed_RNA"/>
</dbReference>
<name>A0A0A8ZDV7_ARUDO</name>
<proteinExistence type="predicted"/>
<organism evidence="1">
    <name type="scientific">Arundo donax</name>
    <name type="common">Giant reed</name>
    <name type="synonym">Donax arundinaceus</name>
    <dbReference type="NCBI Taxonomy" id="35708"/>
    <lineage>
        <taxon>Eukaryota</taxon>
        <taxon>Viridiplantae</taxon>
        <taxon>Streptophyta</taxon>
        <taxon>Embryophyta</taxon>
        <taxon>Tracheophyta</taxon>
        <taxon>Spermatophyta</taxon>
        <taxon>Magnoliopsida</taxon>
        <taxon>Liliopsida</taxon>
        <taxon>Poales</taxon>
        <taxon>Poaceae</taxon>
        <taxon>PACMAD clade</taxon>
        <taxon>Arundinoideae</taxon>
        <taxon>Arundineae</taxon>
        <taxon>Arundo</taxon>
    </lineage>
</organism>
<evidence type="ECO:0000313" key="1">
    <source>
        <dbReference type="EMBL" id="JAD35863.1"/>
    </source>
</evidence>
<accession>A0A0A8ZDV7</accession>
<reference evidence="1" key="2">
    <citation type="journal article" date="2015" name="Data Brief">
        <title>Shoot transcriptome of the giant reed, Arundo donax.</title>
        <authorList>
            <person name="Barrero R.A."/>
            <person name="Guerrero F.D."/>
            <person name="Moolhuijzen P."/>
            <person name="Goolsby J.A."/>
            <person name="Tidwell J."/>
            <person name="Bellgard S.E."/>
            <person name="Bellgard M.I."/>
        </authorList>
    </citation>
    <scope>NUCLEOTIDE SEQUENCE</scope>
    <source>
        <tissue evidence="1">Shoot tissue taken approximately 20 cm above the soil surface</tissue>
    </source>
</reference>
<reference evidence="1" key="1">
    <citation type="submission" date="2014-09" db="EMBL/GenBank/DDBJ databases">
        <authorList>
            <person name="Magalhaes I.L.F."/>
            <person name="Oliveira U."/>
            <person name="Santos F.R."/>
            <person name="Vidigal T.H.D.A."/>
            <person name="Brescovit A.D."/>
            <person name="Santos A.J."/>
        </authorList>
    </citation>
    <scope>NUCLEOTIDE SEQUENCE</scope>
    <source>
        <tissue evidence="1">Shoot tissue taken approximately 20 cm above the soil surface</tissue>
    </source>
</reference>